<dbReference type="KEGG" id="gma:AciX8_3318"/>
<organism evidence="1 2">
    <name type="scientific">Granulicella mallensis (strain ATCC BAA-1857 / DSM 23137 / MP5ACTX8)</name>
    <dbReference type="NCBI Taxonomy" id="682795"/>
    <lineage>
        <taxon>Bacteria</taxon>
        <taxon>Pseudomonadati</taxon>
        <taxon>Acidobacteriota</taxon>
        <taxon>Terriglobia</taxon>
        <taxon>Terriglobales</taxon>
        <taxon>Acidobacteriaceae</taxon>
        <taxon>Granulicella</taxon>
    </lineage>
</organism>
<dbReference type="PANTHER" id="PTHR35788:SF1">
    <property type="entry name" value="EXPORTED PROTEIN"/>
    <property type="match status" value="1"/>
</dbReference>
<dbReference type="HOGENOM" id="CLU_695921_0_0_0"/>
<dbReference type="STRING" id="682795.AciX8_3318"/>
<accession>G8NUS6</accession>
<dbReference type="RefSeq" id="WP_014266490.1">
    <property type="nucleotide sequence ID" value="NC_016631.1"/>
</dbReference>
<dbReference type="AlphaFoldDB" id="G8NUS6"/>
<evidence type="ECO:0000313" key="1">
    <source>
        <dbReference type="EMBL" id="AEU37616.1"/>
    </source>
</evidence>
<protein>
    <submittedName>
        <fullName evidence="1">VanW family protein</fullName>
    </submittedName>
</protein>
<dbReference type="PANTHER" id="PTHR35788">
    <property type="entry name" value="EXPORTED PROTEIN-RELATED"/>
    <property type="match status" value="1"/>
</dbReference>
<evidence type="ECO:0000313" key="2">
    <source>
        <dbReference type="Proteomes" id="UP000007113"/>
    </source>
</evidence>
<sequence>MELVAGVAHDVGRKTPTRWEAALFALKVWILRAQRGVYDLGYTARRWPVERYPEEEWRSNHELRSRLWSDADRRERRFELGKVENLRRACLRLNGVVIEAGGTFSFWQQVGKASKRKGFVTGRMLQQGCVVPAIGGGLCQLSNALYGLALRSGCEIVERHAHSVKMPNAPIHDATVAWNYIDLRFRVREKTRIKAWMSGEELIVEWQNSSSSVAVTSTFVPLDQIVGVRAARQVQSCASCDVMDCFRHETPRATAESEECTAYLMDLCSPEFEAYVQRSRRPGDVFARATKTEEAERMAARLARTLCPEVTHLCVSRSLLPWLWRMGAMGGRTFDVLMTTESAQAADRATGRATDRGLSRDEEEALKAAHRLITLEDAVDARIDLGQPMIAEMASA</sequence>
<name>G8NUS6_GRAMM</name>
<dbReference type="InterPro" id="IPR052913">
    <property type="entry name" value="Glycopeptide_resist_protein"/>
</dbReference>
<reference evidence="1 2" key="1">
    <citation type="submission" date="2011-11" db="EMBL/GenBank/DDBJ databases">
        <title>Complete sequence of Granulicella mallensis MP5ACTX8.</title>
        <authorList>
            <consortium name="US DOE Joint Genome Institute"/>
            <person name="Lucas S."/>
            <person name="Copeland A."/>
            <person name="Lapidus A."/>
            <person name="Cheng J.-F."/>
            <person name="Goodwin L."/>
            <person name="Pitluck S."/>
            <person name="Peters L."/>
            <person name="Lu M."/>
            <person name="Detter J.C."/>
            <person name="Han C."/>
            <person name="Tapia R."/>
            <person name="Land M."/>
            <person name="Hauser L."/>
            <person name="Kyrpides N."/>
            <person name="Ivanova N."/>
            <person name="Mikhailova N."/>
            <person name="Pagani I."/>
            <person name="Rawat S."/>
            <person name="Mannisto M."/>
            <person name="Haggblom M."/>
            <person name="Woyke T."/>
        </authorList>
    </citation>
    <scope>NUCLEOTIDE SEQUENCE [LARGE SCALE GENOMIC DNA]</scope>
    <source>
        <strain evidence="2">ATCC BAA-1857 / DSM 23137 / MP5ACTX8</strain>
    </source>
</reference>
<keyword evidence="2" id="KW-1185">Reference proteome</keyword>
<dbReference type="EMBL" id="CP003130">
    <property type="protein sequence ID" value="AEU37616.1"/>
    <property type="molecule type" value="Genomic_DNA"/>
</dbReference>
<dbReference type="eggNOG" id="COG2720">
    <property type="taxonomic scope" value="Bacteria"/>
</dbReference>
<dbReference type="Pfam" id="PF04294">
    <property type="entry name" value="VanW"/>
    <property type="match status" value="1"/>
</dbReference>
<gene>
    <name evidence="1" type="ordered locus">AciX8_3318</name>
</gene>
<dbReference type="Proteomes" id="UP000007113">
    <property type="component" value="Chromosome"/>
</dbReference>
<dbReference type="InterPro" id="IPR007391">
    <property type="entry name" value="Vancomycin_resist_VanW"/>
</dbReference>
<proteinExistence type="predicted"/>